<dbReference type="PANTHER" id="PTHR43190:SF3">
    <property type="entry name" value="N-ACETYL-D-GLUCOSAMINE KINASE"/>
    <property type="match status" value="1"/>
</dbReference>
<dbReference type="InterPro" id="IPR043129">
    <property type="entry name" value="ATPase_NBD"/>
</dbReference>
<dbReference type="EMBL" id="JADKMA010000034">
    <property type="protein sequence ID" value="MBO8191866.1"/>
    <property type="molecule type" value="Genomic_DNA"/>
</dbReference>
<dbReference type="Proteomes" id="UP001519064">
    <property type="component" value="Unassembled WGS sequence"/>
</dbReference>
<dbReference type="RefSeq" id="WP_209238963.1">
    <property type="nucleotide sequence ID" value="NZ_JADKMA010000034.1"/>
</dbReference>
<name>A0ABS3X936_9ACTN</name>
<proteinExistence type="predicted"/>
<sequence>MSPAAGHAADGAGSAADTPGGWLLGVDSGGSGLRVALARQRTSAGAGTGQVAGFTERTGGDRARESVGRGEGPEVVGVLTCPEPVRTSTAGIDAAHMAAQLVPAVRSLLADAGGGTDGRGTARIAAACVGAAGMATLGGQLRAELPGALAGAFGVRRLALAADAVTAYAGALGERPGAVVAAGTGMIAMGTDLHSWQRADGWGHLLGDCGSGAWIGRAGLEAALRAFDGRTGGSAALRARAEAVFGQPLSALPGQLYPRTDRAAVLASFAPEVARCAREDPVAARIVREAAREIAASAVAVCPGGGAGSASGDGSTGSAEGEVLVGCAGGLFKLGEALLGPLRAELAERLPAARVVEAPGGPLEGALLIAAQLAGDRLALPSDPALLSVA</sequence>
<reference evidence="3 4" key="1">
    <citation type="submission" date="2020-11" db="EMBL/GenBank/DDBJ databases">
        <title>Streptomyces spirodelae sp. nov., isolated from duckweed.</title>
        <authorList>
            <person name="Saimee Y."/>
            <person name="Duangmal K."/>
        </authorList>
    </citation>
    <scope>NUCLEOTIDE SEQUENCE [LARGE SCALE GENOMIC DNA]</scope>
    <source>
        <strain evidence="3 4">S16-07</strain>
    </source>
</reference>
<dbReference type="Pfam" id="PF01869">
    <property type="entry name" value="BcrAD_BadFG"/>
    <property type="match status" value="1"/>
</dbReference>
<dbReference type="SUPFAM" id="SSF53067">
    <property type="entry name" value="Actin-like ATPase domain"/>
    <property type="match status" value="1"/>
</dbReference>
<organism evidence="3 4">
    <name type="scientific">Streptomyces oryzae</name>
    <dbReference type="NCBI Taxonomy" id="1434886"/>
    <lineage>
        <taxon>Bacteria</taxon>
        <taxon>Bacillati</taxon>
        <taxon>Actinomycetota</taxon>
        <taxon>Actinomycetes</taxon>
        <taxon>Kitasatosporales</taxon>
        <taxon>Streptomycetaceae</taxon>
        <taxon>Streptomyces</taxon>
    </lineage>
</organism>
<dbReference type="PANTHER" id="PTHR43190">
    <property type="entry name" value="N-ACETYL-D-GLUCOSAMINE KINASE"/>
    <property type="match status" value="1"/>
</dbReference>
<feature type="compositionally biased region" description="Basic and acidic residues" evidence="1">
    <location>
        <begin position="58"/>
        <end position="72"/>
    </location>
</feature>
<comment type="caution">
    <text evidence="3">The sequence shown here is derived from an EMBL/GenBank/DDBJ whole genome shotgun (WGS) entry which is preliminary data.</text>
</comment>
<protein>
    <submittedName>
        <fullName evidence="3">ATPase</fullName>
    </submittedName>
</protein>
<evidence type="ECO:0000259" key="2">
    <source>
        <dbReference type="Pfam" id="PF01869"/>
    </source>
</evidence>
<dbReference type="InterPro" id="IPR002731">
    <property type="entry name" value="ATPase_BadF"/>
</dbReference>
<feature type="domain" description="ATPase BadF/BadG/BcrA/BcrD type" evidence="2">
    <location>
        <begin position="24"/>
        <end position="368"/>
    </location>
</feature>
<dbReference type="Gene3D" id="3.30.420.40">
    <property type="match status" value="2"/>
</dbReference>
<gene>
    <name evidence="3" type="ORF">ITI46_09280</name>
</gene>
<dbReference type="InterPro" id="IPR052519">
    <property type="entry name" value="Euk-type_GlcNAc_Kinase"/>
</dbReference>
<evidence type="ECO:0000313" key="3">
    <source>
        <dbReference type="EMBL" id="MBO8191866.1"/>
    </source>
</evidence>
<evidence type="ECO:0000256" key="1">
    <source>
        <dbReference type="SAM" id="MobiDB-lite"/>
    </source>
</evidence>
<evidence type="ECO:0000313" key="4">
    <source>
        <dbReference type="Proteomes" id="UP001519064"/>
    </source>
</evidence>
<feature type="region of interest" description="Disordered" evidence="1">
    <location>
        <begin position="46"/>
        <end position="73"/>
    </location>
</feature>
<accession>A0ABS3X936</accession>
<keyword evidence="4" id="KW-1185">Reference proteome</keyword>